<dbReference type="InterPro" id="IPR010259">
    <property type="entry name" value="S8pro/Inhibitor_I9"/>
</dbReference>
<dbReference type="PROSITE" id="PS51892">
    <property type="entry name" value="SUBTILASE"/>
    <property type="match status" value="1"/>
</dbReference>
<protein>
    <recommendedName>
        <fullName evidence="4">Alkaline protease 1</fullName>
        <ecNumber evidence="3">3.4.21.63</ecNumber>
    </recommendedName>
    <alternativeName>
        <fullName evidence="14">Aspergillopeptidase B</fullName>
    </alternativeName>
    <alternativeName>
        <fullName evidence="13">Aspergillus proteinase B</fullName>
    </alternativeName>
    <alternativeName>
        <fullName evidence="12">Elastase</fullName>
    </alternativeName>
    <alternativeName>
        <fullName evidence="11">Elastinolytic serine proteinase</fullName>
    </alternativeName>
    <alternativeName>
        <fullName evidence="10">Oryzin</fullName>
    </alternativeName>
</protein>
<dbReference type="SUPFAM" id="SSF54897">
    <property type="entry name" value="Protease propeptides/inhibitors"/>
    <property type="match status" value="1"/>
</dbReference>
<evidence type="ECO:0000256" key="14">
    <source>
        <dbReference type="ARBA" id="ARBA00033459"/>
    </source>
</evidence>
<dbReference type="PROSITE" id="PS00137">
    <property type="entry name" value="SUBTILASE_HIS"/>
    <property type="match status" value="1"/>
</dbReference>
<evidence type="ECO:0000256" key="10">
    <source>
        <dbReference type="ARBA" id="ARBA00031236"/>
    </source>
</evidence>
<dbReference type="PROSITE" id="PS00138">
    <property type="entry name" value="SUBTILASE_SER"/>
    <property type="match status" value="1"/>
</dbReference>
<sequence length="406" mass="42271">MRGFRRCLVLVAAALPFVFSAPVAQNQTSAPEVIPGRYIVTLKKEISSDTIIQHRSWVSSILADSDAIENVITVPSFNAYFGSFSDAVIDRIKSDSAVERVEPDHVWHLSATVSQEPAPWGLRSISDRKPGAPNYVFDERGGLGTFAYVVDTGINYGHVEFEGRAHPGFVAVPGPDVDTYGHGTHVAGTIGSRAYGVAKKTQLISVKVFLGESSSTSIILLGYAWAINDIVTKNRQAVSAINMSIGGSFSETFNAVVAAADVLGVTTVVAAGNEGVPAITTSPASSPHAITVGAIAPGNVKASFSNWGTALDIFAPGVDVLSTYIGSPVAVTTMSGTSMASPHVCGLAVYLKSLEFLPDRKTTAARIATLATKGAVVGEGAGSPNRLAFNGGPTLGPVIPLNTTKV</sequence>
<dbReference type="InterPro" id="IPR034193">
    <property type="entry name" value="PCSK9_ProteinaseK-like"/>
</dbReference>
<accession>A0ABR4J638</accession>
<dbReference type="PRINTS" id="PR00723">
    <property type="entry name" value="SUBTILISIN"/>
</dbReference>
<feature type="domain" description="Peptidase S8/S53" evidence="18">
    <location>
        <begin position="149"/>
        <end position="354"/>
    </location>
</feature>
<feature type="domain" description="Inhibitor I9" evidence="19">
    <location>
        <begin position="37"/>
        <end position="109"/>
    </location>
</feature>
<evidence type="ECO:0000256" key="9">
    <source>
        <dbReference type="ARBA" id="ARBA00023145"/>
    </source>
</evidence>
<proteinExistence type="inferred from homology"/>
<keyword evidence="6 17" id="KW-0732">Signal</keyword>
<gene>
    <name evidence="20" type="ORF">BJY01DRAFT_259194</name>
</gene>
<dbReference type="InterPro" id="IPR050131">
    <property type="entry name" value="Peptidase_S8_subtilisin-like"/>
</dbReference>
<dbReference type="InterPro" id="IPR000209">
    <property type="entry name" value="Peptidase_S8/S53_dom"/>
</dbReference>
<dbReference type="Pfam" id="PF00082">
    <property type="entry name" value="Peptidase_S8"/>
    <property type="match status" value="1"/>
</dbReference>
<evidence type="ECO:0000256" key="11">
    <source>
        <dbReference type="ARBA" id="ARBA00031429"/>
    </source>
</evidence>
<evidence type="ECO:0000256" key="2">
    <source>
        <dbReference type="ARBA" id="ARBA00011073"/>
    </source>
</evidence>
<evidence type="ECO:0000259" key="18">
    <source>
        <dbReference type="Pfam" id="PF00082"/>
    </source>
</evidence>
<evidence type="ECO:0000259" key="19">
    <source>
        <dbReference type="Pfam" id="PF05922"/>
    </source>
</evidence>
<dbReference type="InterPro" id="IPR037045">
    <property type="entry name" value="S8pro/Inhibitor_I9_sf"/>
</dbReference>
<evidence type="ECO:0000256" key="6">
    <source>
        <dbReference type="ARBA" id="ARBA00022729"/>
    </source>
</evidence>
<evidence type="ECO:0000256" key="16">
    <source>
        <dbReference type="RuleBase" id="RU003355"/>
    </source>
</evidence>
<dbReference type="InterPro" id="IPR015500">
    <property type="entry name" value="Peptidase_S8_subtilisin-rel"/>
</dbReference>
<dbReference type="InterPro" id="IPR036852">
    <property type="entry name" value="Peptidase_S8/S53_dom_sf"/>
</dbReference>
<dbReference type="InterPro" id="IPR022398">
    <property type="entry name" value="Peptidase_S8_His-AS"/>
</dbReference>
<dbReference type="Gene3D" id="3.30.70.80">
    <property type="entry name" value="Peptidase S8 propeptide/proteinase inhibitor I9"/>
    <property type="match status" value="1"/>
</dbReference>
<evidence type="ECO:0000256" key="13">
    <source>
        <dbReference type="ARBA" id="ARBA00033045"/>
    </source>
</evidence>
<dbReference type="PROSITE" id="PS00136">
    <property type="entry name" value="SUBTILASE_ASP"/>
    <property type="match status" value="1"/>
</dbReference>
<keyword evidence="21" id="KW-1185">Reference proteome</keyword>
<organism evidence="20 21">
    <name type="scientific">Aspergillus pseudoustus</name>
    <dbReference type="NCBI Taxonomy" id="1810923"/>
    <lineage>
        <taxon>Eukaryota</taxon>
        <taxon>Fungi</taxon>
        <taxon>Dikarya</taxon>
        <taxon>Ascomycota</taxon>
        <taxon>Pezizomycotina</taxon>
        <taxon>Eurotiomycetes</taxon>
        <taxon>Eurotiomycetidae</taxon>
        <taxon>Eurotiales</taxon>
        <taxon>Aspergillaceae</taxon>
        <taxon>Aspergillus</taxon>
        <taxon>Aspergillus subgen. Nidulantes</taxon>
    </lineage>
</organism>
<evidence type="ECO:0000313" key="21">
    <source>
        <dbReference type="Proteomes" id="UP001610446"/>
    </source>
</evidence>
<dbReference type="InterPro" id="IPR023827">
    <property type="entry name" value="Peptidase_S8_Asp-AS"/>
</dbReference>
<evidence type="ECO:0000256" key="7">
    <source>
        <dbReference type="ARBA" id="ARBA00022801"/>
    </source>
</evidence>
<evidence type="ECO:0000256" key="5">
    <source>
        <dbReference type="ARBA" id="ARBA00022670"/>
    </source>
</evidence>
<dbReference type="Gene3D" id="3.40.50.200">
    <property type="entry name" value="Peptidase S8/S53 domain"/>
    <property type="match status" value="1"/>
</dbReference>
<keyword evidence="8 15" id="KW-0720">Serine protease</keyword>
<evidence type="ECO:0000256" key="1">
    <source>
        <dbReference type="ARBA" id="ARBA00001242"/>
    </source>
</evidence>
<comment type="similarity">
    <text evidence="2 15 16">Belongs to the peptidase S8 family.</text>
</comment>
<evidence type="ECO:0000256" key="17">
    <source>
        <dbReference type="SAM" id="SignalP"/>
    </source>
</evidence>
<comment type="caution">
    <text evidence="20">The sequence shown here is derived from an EMBL/GenBank/DDBJ whole genome shotgun (WGS) entry which is preliminary data.</text>
</comment>
<dbReference type="SUPFAM" id="SSF52743">
    <property type="entry name" value="Subtilisin-like"/>
    <property type="match status" value="1"/>
</dbReference>
<reference evidence="20 21" key="1">
    <citation type="submission" date="2024-07" db="EMBL/GenBank/DDBJ databases">
        <title>Section-level genome sequencing and comparative genomics of Aspergillus sections Usti and Cavernicolus.</title>
        <authorList>
            <consortium name="Lawrence Berkeley National Laboratory"/>
            <person name="Nybo J.L."/>
            <person name="Vesth T.C."/>
            <person name="Theobald S."/>
            <person name="Frisvad J.C."/>
            <person name="Larsen T.O."/>
            <person name="Kjaerboelling I."/>
            <person name="Rothschild-Mancinelli K."/>
            <person name="Lyhne E.K."/>
            <person name="Kogle M.E."/>
            <person name="Barry K."/>
            <person name="Clum A."/>
            <person name="Na H."/>
            <person name="Ledsgaard L."/>
            <person name="Lin J."/>
            <person name="Lipzen A."/>
            <person name="Kuo A."/>
            <person name="Riley R."/>
            <person name="Mondo S."/>
            <person name="Labutti K."/>
            <person name="Haridas S."/>
            <person name="Pangalinan J."/>
            <person name="Salamov A.A."/>
            <person name="Simmons B.A."/>
            <person name="Magnuson J.K."/>
            <person name="Chen J."/>
            <person name="Drula E."/>
            <person name="Henrissat B."/>
            <person name="Wiebenga A."/>
            <person name="Lubbers R.J."/>
            <person name="Gomes A.C."/>
            <person name="Makela M.R."/>
            <person name="Stajich J."/>
            <person name="Grigoriev I.V."/>
            <person name="Mortensen U.H."/>
            <person name="De Vries R.P."/>
            <person name="Baker S.E."/>
            <person name="Andersen M.R."/>
        </authorList>
    </citation>
    <scope>NUCLEOTIDE SEQUENCE [LARGE SCALE GENOMIC DNA]</scope>
    <source>
        <strain evidence="20 21">CBS 123904</strain>
    </source>
</reference>
<dbReference type="PANTHER" id="PTHR43806:SF58">
    <property type="entry name" value="ALKALINE PROTEASE 1-RELATED"/>
    <property type="match status" value="1"/>
</dbReference>
<feature type="chain" id="PRO_5046382230" description="Alkaline protease 1" evidence="17">
    <location>
        <begin position="21"/>
        <end position="406"/>
    </location>
</feature>
<feature type="active site" description="Charge relay system" evidence="15">
    <location>
        <position position="338"/>
    </location>
</feature>
<feature type="active site" description="Charge relay system" evidence="15">
    <location>
        <position position="151"/>
    </location>
</feature>
<evidence type="ECO:0000313" key="20">
    <source>
        <dbReference type="EMBL" id="KAL2835459.1"/>
    </source>
</evidence>
<dbReference type="InterPro" id="IPR023828">
    <property type="entry name" value="Peptidase_S8_Ser-AS"/>
</dbReference>
<comment type="catalytic activity">
    <reaction evidence="1">
        <text>Hydrolysis of proteins with broad specificity, and of Bz-Arg-OEt &gt; Ac-Tyr-OEt. Does not hydrolyze peptide amides.</text>
        <dbReference type="EC" id="3.4.21.63"/>
    </reaction>
</comment>
<feature type="active site" description="Charge relay system" evidence="15">
    <location>
        <position position="182"/>
    </location>
</feature>
<evidence type="ECO:0000256" key="3">
    <source>
        <dbReference type="ARBA" id="ARBA00011951"/>
    </source>
</evidence>
<dbReference type="CDD" id="cd04077">
    <property type="entry name" value="Peptidases_S8_PCSK9_ProteinaseK_like"/>
    <property type="match status" value="1"/>
</dbReference>
<dbReference type="PANTHER" id="PTHR43806">
    <property type="entry name" value="PEPTIDASE S8"/>
    <property type="match status" value="1"/>
</dbReference>
<dbReference type="Pfam" id="PF05922">
    <property type="entry name" value="Inhibitor_I9"/>
    <property type="match status" value="1"/>
</dbReference>
<keyword evidence="7 15" id="KW-0378">Hydrolase</keyword>
<name>A0ABR4J638_9EURO</name>
<dbReference type="Proteomes" id="UP001610446">
    <property type="component" value="Unassembled WGS sequence"/>
</dbReference>
<evidence type="ECO:0000256" key="12">
    <source>
        <dbReference type="ARBA" id="ARBA00031855"/>
    </source>
</evidence>
<feature type="signal peptide" evidence="17">
    <location>
        <begin position="1"/>
        <end position="20"/>
    </location>
</feature>
<evidence type="ECO:0000256" key="15">
    <source>
        <dbReference type="PROSITE-ProRule" id="PRU01240"/>
    </source>
</evidence>
<dbReference type="EC" id="3.4.21.63" evidence="3"/>
<dbReference type="EMBL" id="JBFXLU010000204">
    <property type="protein sequence ID" value="KAL2835459.1"/>
    <property type="molecule type" value="Genomic_DNA"/>
</dbReference>
<keyword evidence="9" id="KW-0865">Zymogen</keyword>
<keyword evidence="5 15" id="KW-0645">Protease</keyword>
<evidence type="ECO:0000256" key="4">
    <source>
        <dbReference type="ARBA" id="ARBA00019429"/>
    </source>
</evidence>
<evidence type="ECO:0000256" key="8">
    <source>
        <dbReference type="ARBA" id="ARBA00022825"/>
    </source>
</evidence>